<dbReference type="FunCoup" id="B9R9W9">
    <property type="interactions" value="1722"/>
</dbReference>
<dbReference type="EC" id="2.7.1.138" evidence="3"/>
<dbReference type="GO" id="GO:0006665">
    <property type="term" value="P:sphingolipid metabolic process"/>
    <property type="evidence" value="ECO:0007669"/>
    <property type="project" value="UniProtKB-ARBA"/>
</dbReference>
<reference evidence="4" key="1">
    <citation type="journal article" date="2010" name="Nat. Biotechnol.">
        <title>Draft genome sequence of the oilseed species Ricinus communis.</title>
        <authorList>
            <person name="Chan A.P."/>
            <person name="Crabtree J."/>
            <person name="Zhao Q."/>
            <person name="Lorenzi H."/>
            <person name="Orvis J."/>
            <person name="Puiu D."/>
            <person name="Melake-Berhan A."/>
            <person name="Jones K.M."/>
            <person name="Redman J."/>
            <person name="Chen G."/>
            <person name="Cahoon E.B."/>
            <person name="Gedil M."/>
            <person name="Stanke M."/>
            <person name="Haas B.J."/>
            <person name="Wortman J.R."/>
            <person name="Fraser-Liggett C.M."/>
            <person name="Ravel J."/>
            <person name="Rabinowicz P.D."/>
        </authorList>
    </citation>
    <scope>NUCLEOTIDE SEQUENCE [LARGE SCALE GENOMIC DNA]</scope>
    <source>
        <strain evidence="4">cv. Hale</strain>
    </source>
</reference>
<dbReference type="STRING" id="3988.B9R9W9"/>
<evidence type="ECO:0000313" key="3">
    <source>
        <dbReference type="EMBL" id="EEF51596.1"/>
    </source>
</evidence>
<dbReference type="GO" id="GO:0016020">
    <property type="term" value="C:membrane"/>
    <property type="evidence" value="ECO:0007669"/>
    <property type="project" value="GOC"/>
</dbReference>
<evidence type="ECO:0000259" key="2">
    <source>
        <dbReference type="PROSITE" id="PS50146"/>
    </source>
</evidence>
<dbReference type="Proteomes" id="UP000008311">
    <property type="component" value="Unassembled WGS sequence"/>
</dbReference>
<accession>B9R9W9</accession>
<dbReference type="GO" id="GO:0001729">
    <property type="term" value="F:ceramide kinase activity"/>
    <property type="evidence" value="ECO:0007669"/>
    <property type="project" value="UniProtKB-EC"/>
</dbReference>
<dbReference type="PANTHER" id="PTHR12358">
    <property type="entry name" value="SPHINGOSINE KINASE"/>
    <property type="match status" value="1"/>
</dbReference>
<gene>
    <name evidence="3" type="ORF">RCOM_1501030</name>
</gene>
<dbReference type="Gene3D" id="2.60.200.40">
    <property type="match status" value="1"/>
</dbReference>
<sequence>MEIIRRDDDADDNGSNSISNVEGDFDESSVLRSTFFLDNVGEVSLVLNSEGLSWKLLDSFETDDSICLGIKFVPKVATEIKFSGTYGVEITNYGLIHGSNRPNVGKYLLSRKSHDSEMHRFTVHGVQKSQTQPCLWVLTAYTFGHKDLQTCHIWVNRIKASLKIEVERPKNLLVFVNPRSGKAHGCRTWETVAPIFSRAEVETKVVVTQRAGHAFDVMASLANRELSAYDGVVVVGGDGFFNEILNGFLLSRHKAPHPPSPSDFIHSDERKVNALVHDPNEPVLEAANKIEDDAPLISSSICNGLGLRDVDEDLEFRHLRENLRFGIIPAGSTDAIVMCTTGTRDPITSTLHIVLGKRVNLDIAQVVRWKISSTSNIEPCVRYAASFAGYGFYGDVITESEKYRWMGPKRYDYAGTKVFLRHR</sequence>
<feature type="region of interest" description="Disordered" evidence="1">
    <location>
        <begin position="1"/>
        <end position="21"/>
    </location>
</feature>
<evidence type="ECO:0000256" key="1">
    <source>
        <dbReference type="SAM" id="MobiDB-lite"/>
    </source>
</evidence>
<dbReference type="InterPro" id="IPR050187">
    <property type="entry name" value="Lipid_Phosphate_FormReg"/>
</dbReference>
<protein>
    <submittedName>
        <fullName evidence="3">Ceramide kinase, putative</fullName>
        <ecNumber evidence="3">2.7.1.138</ecNumber>
    </submittedName>
</protein>
<dbReference type="SUPFAM" id="SSF111331">
    <property type="entry name" value="NAD kinase/diacylglycerol kinase-like"/>
    <property type="match status" value="1"/>
</dbReference>
<dbReference type="eggNOG" id="KOG1115">
    <property type="taxonomic scope" value="Eukaryota"/>
</dbReference>
<dbReference type="InParanoid" id="B9R9W9"/>
<dbReference type="Gene3D" id="3.40.50.10330">
    <property type="entry name" value="Probable inorganic polyphosphate/atp-NAD kinase, domain 1"/>
    <property type="match status" value="1"/>
</dbReference>
<proteinExistence type="predicted"/>
<dbReference type="InterPro" id="IPR016064">
    <property type="entry name" value="NAD/diacylglycerol_kinase_sf"/>
</dbReference>
<name>B9R9W9_RICCO</name>
<keyword evidence="4" id="KW-1185">Reference proteome</keyword>
<evidence type="ECO:0000313" key="4">
    <source>
        <dbReference type="Proteomes" id="UP000008311"/>
    </source>
</evidence>
<feature type="domain" description="DAGKc" evidence="2">
    <location>
        <begin position="167"/>
        <end position="370"/>
    </location>
</feature>
<dbReference type="InterPro" id="IPR017438">
    <property type="entry name" value="ATP-NAD_kinase_N"/>
</dbReference>
<organism evidence="3 4">
    <name type="scientific">Ricinus communis</name>
    <name type="common">Castor bean</name>
    <dbReference type="NCBI Taxonomy" id="3988"/>
    <lineage>
        <taxon>Eukaryota</taxon>
        <taxon>Viridiplantae</taxon>
        <taxon>Streptophyta</taxon>
        <taxon>Embryophyta</taxon>
        <taxon>Tracheophyta</taxon>
        <taxon>Spermatophyta</taxon>
        <taxon>Magnoliopsida</taxon>
        <taxon>eudicotyledons</taxon>
        <taxon>Gunneridae</taxon>
        <taxon>Pentapetalae</taxon>
        <taxon>rosids</taxon>
        <taxon>fabids</taxon>
        <taxon>Malpighiales</taxon>
        <taxon>Euphorbiaceae</taxon>
        <taxon>Acalyphoideae</taxon>
        <taxon>Acalypheae</taxon>
        <taxon>Ricinus</taxon>
    </lineage>
</organism>
<dbReference type="Pfam" id="PF00781">
    <property type="entry name" value="DAGK_cat"/>
    <property type="match status" value="1"/>
</dbReference>
<dbReference type="PROSITE" id="PS50146">
    <property type="entry name" value="DAGK"/>
    <property type="match status" value="1"/>
</dbReference>
<dbReference type="AlphaFoldDB" id="B9R9W9"/>
<dbReference type="PANTHER" id="PTHR12358:SF6">
    <property type="entry name" value="CERAMIDE KINASE"/>
    <property type="match status" value="1"/>
</dbReference>
<keyword evidence="3" id="KW-0418">Kinase</keyword>
<keyword evidence="3" id="KW-0808">Transferase</keyword>
<dbReference type="EMBL" id="EQ973773">
    <property type="protein sequence ID" value="EEF51596.1"/>
    <property type="molecule type" value="Genomic_DNA"/>
</dbReference>
<dbReference type="InterPro" id="IPR001206">
    <property type="entry name" value="Diacylglycerol_kinase_cat_dom"/>
</dbReference>